<comment type="caution">
    <text evidence="2">The sequence shown here is derived from an EMBL/GenBank/DDBJ whole genome shotgun (WGS) entry which is preliminary data.</text>
</comment>
<name>A0ABP3IVW9_9ACTN</name>
<dbReference type="EMBL" id="BAAABX010000057">
    <property type="protein sequence ID" value="GAA0426564.1"/>
    <property type="molecule type" value="Genomic_DNA"/>
</dbReference>
<proteinExistence type="predicted"/>
<evidence type="ECO:0000313" key="2">
    <source>
        <dbReference type="EMBL" id="GAA0426564.1"/>
    </source>
</evidence>
<sequence length="362" mass="41811">MMRHKRRHGYGPDLDPVGRYAGEDVLGRELRRLLKPSQRELLLAALGGVPLAELARRNGVYKDEVAQVLSHILERLRTSEHADQLLQELRDRHGPRHSPEVWRYAEKLSVHRCARIGCNAQPFPQAATGRTRLYCSDRCRVAAHRERKRAARERGADLQQNAHVPQSPDPKYRWQSYSDIQSELPTPRRLKLWYAEYLQHRLEGRSQEAVKSEAPNSLGLVRAEKFRSHLTWAATSERCRFRSLWHASRFRRSWSGESARPQLQAAFVNPDEFRTDKHLNYVWQQALEGCVYRCRTLAAMASTLTSPLHIRLPQQQTVWGPVEVPLPDLPAGEWPWTRAVDRQSGVELRRSSRPDGSNLARK</sequence>
<protein>
    <recommendedName>
        <fullName evidence="4">HTH luxR-type domain-containing protein</fullName>
    </recommendedName>
</protein>
<keyword evidence="3" id="KW-1185">Reference proteome</keyword>
<evidence type="ECO:0000313" key="3">
    <source>
        <dbReference type="Proteomes" id="UP001500879"/>
    </source>
</evidence>
<accession>A0ABP3IVW9</accession>
<gene>
    <name evidence="2" type="ORF">GCM10010357_55160</name>
</gene>
<evidence type="ECO:0000256" key="1">
    <source>
        <dbReference type="SAM" id="MobiDB-lite"/>
    </source>
</evidence>
<evidence type="ECO:0008006" key="4">
    <source>
        <dbReference type="Google" id="ProtNLM"/>
    </source>
</evidence>
<organism evidence="2 3">
    <name type="scientific">Streptomyces luteireticuli</name>
    <dbReference type="NCBI Taxonomy" id="173858"/>
    <lineage>
        <taxon>Bacteria</taxon>
        <taxon>Bacillati</taxon>
        <taxon>Actinomycetota</taxon>
        <taxon>Actinomycetes</taxon>
        <taxon>Kitasatosporales</taxon>
        <taxon>Streptomycetaceae</taxon>
        <taxon>Streptomyces</taxon>
    </lineage>
</organism>
<reference evidence="3" key="1">
    <citation type="journal article" date="2019" name="Int. J. Syst. Evol. Microbiol.">
        <title>The Global Catalogue of Microorganisms (GCM) 10K type strain sequencing project: providing services to taxonomists for standard genome sequencing and annotation.</title>
        <authorList>
            <consortium name="The Broad Institute Genomics Platform"/>
            <consortium name="The Broad Institute Genome Sequencing Center for Infectious Disease"/>
            <person name="Wu L."/>
            <person name="Ma J."/>
        </authorList>
    </citation>
    <scope>NUCLEOTIDE SEQUENCE [LARGE SCALE GENOMIC DNA]</scope>
    <source>
        <strain evidence="3">JCM 4788</strain>
    </source>
</reference>
<feature type="region of interest" description="Disordered" evidence="1">
    <location>
        <begin position="150"/>
        <end position="172"/>
    </location>
</feature>
<dbReference type="Proteomes" id="UP001500879">
    <property type="component" value="Unassembled WGS sequence"/>
</dbReference>
<feature type="region of interest" description="Disordered" evidence="1">
    <location>
        <begin position="342"/>
        <end position="362"/>
    </location>
</feature>